<keyword evidence="1" id="KW-0175">Coiled coil</keyword>
<keyword evidence="3" id="KW-1185">Reference proteome</keyword>
<evidence type="ECO:0000256" key="1">
    <source>
        <dbReference type="SAM" id="Coils"/>
    </source>
</evidence>
<accession>A0A5S9IMF2</accession>
<sequence length="920" mass="107107">MFRVSCILITFMLNVLPQENNVSIHNGNMYIQKLAIRSSKEFQNIHINLSSSEYKKALSNIIKTQKRYRTSEKFLKVAIRADQFLINTISGYSSLAFTGGITGELSQQLDDMYNQVVDLNEAQIATLLKDATTRMTDEAWKKIANSLKQDEYAQAKVLKEILNNFYSDNIPEKQLAVSNQAISRFATRVALTNTFQNEKIKRQLIKEIEFLRSEQKKLDEKVVKKNKEVVDKITMAFIHRQNMENSIAKIADQTTRLSLNIDKIHIETKKSINANSEKIEKNNRRINLFEKSLKRHKTSILQNKKFIVSIGERVSFSEKQIAKLTNAQSFTEELLYGNLNDESKLTALKNREFLKNKLQGRKRHLEILRLQAKIERDKSIREVENITNSLNKAYQIAVNLGFKGKSQKKVAKILKYTNAASQAYIAYQKGDYLGTVLSVSSLFGKKSKSPKEKRFEAIMQAISGLNYKLDQVLKNQQTIIINQQKISELVIKTHRLVMTNLVTLSSEIALIQDHVIAIQRIALQEAKDRAAGCHLFLNSREGYKFWNFKNGRFVSYLDMQKHYVADNSNRINCWSGIKALEKILIKDRQNVVYDPIFYMASHSANNLEFMKYVNGAYLPALKYFESTMRLGKHDSNFKLAINYLLAPSKKREQSDQWIYAASQKNDWFSGKESELIKEEVLQHLLYPPVIEQYCHYVLQMVPYLELTSEDNSLYLRTPSNLLALSAEDEMTRQVRSRRAQRLLEKMLEIVRSSLVQQNLLSGHCIMPFLEKDFQDVIHNVQIDKQRKKALFKLLNSNNFIRENLLRRLVYKHLYQNEISQHLYWQGWMTGSKQHFQKLFPNKWNLELKNDIWFLVVDKQFLPLPEPKTVSEEIFQVTDYIDVLEELQKHLEIAISEYGIFSQNHNGENERFVLLHMLQGK</sequence>
<evidence type="ECO:0000313" key="2">
    <source>
        <dbReference type="EMBL" id="BBM84559.1"/>
    </source>
</evidence>
<proteinExistence type="predicted"/>
<dbReference type="Proteomes" id="UP000326354">
    <property type="component" value="Chromosome"/>
</dbReference>
<organism evidence="2 3">
    <name type="scientific">Uabimicrobium amorphum</name>
    <dbReference type="NCBI Taxonomy" id="2596890"/>
    <lineage>
        <taxon>Bacteria</taxon>
        <taxon>Pseudomonadati</taxon>
        <taxon>Planctomycetota</taxon>
        <taxon>Candidatus Uabimicrobiia</taxon>
        <taxon>Candidatus Uabimicrobiales</taxon>
        <taxon>Candidatus Uabimicrobiaceae</taxon>
        <taxon>Candidatus Uabimicrobium</taxon>
    </lineage>
</organism>
<evidence type="ECO:0000313" key="3">
    <source>
        <dbReference type="Proteomes" id="UP000326354"/>
    </source>
</evidence>
<reference evidence="2 3" key="1">
    <citation type="submission" date="2019-08" db="EMBL/GenBank/DDBJ databases">
        <title>Complete genome sequence of Candidatus Uab amorphum.</title>
        <authorList>
            <person name="Shiratori T."/>
            <person name="Suzuki S."/>
            <person name="Kakizawa Y."/>
            <person name="Ishida K."/>
        </authorList>
    </citation>
    <scope>NUCLEOTIDE SEQUENCE [LARGE SCALE GENOMIC DNA]</scope>
    <source>
        <strain evidence="2 3">SRT547</strain>
    </source>
</reference>
<feature type="coiled-coil region" evidence="1">
    <location>
        <begin position="201"/>
        <end position="228"/>
    </location>
</feature>
<dbReference type="EMBL" id="AP019860">
    <property type="protein sequence ID" value="BBM84559.1"/>
    <property type="molecule type" value="Genomic_DNA"/>
</dbReference>
<name>A0A5S9IMF2_UABAM</name>
<gene>
    <name evidence="2" type="ORF">UABAM_02920</name>
</gene>
<dbReference type="KEGG" id="uam:UABAM_02920"/>
<dbReference type="AlphaFoldDB" id="A0A5S9IMF2"/>
<protein>
    <submittedName>
        <fullName evidence="2">Uncharacterized protein</fullName>
    </submittedName>
</protein>
<dbReference type="RefSeq" id="WP_151968704.1">
    <property type="nucleotide sequence ID" value="NZ_AP019860.1"/>
</dbReference>